<dbReference type="Proteomes" id="UP000246352">
    <property type="component" value="Unassembled WGS sequence"/>
</dbReference>
<keyword evidence="4 6" id="KW-0067">ATP-binding</keyword>
<gene>
    <name evidence="6" type="ORF">DFR52_104145</name>
</gene>
<dbReference type="InterPro" id="IPR003439">
    <property type="entry name" value="ABC_transporter-like_ATP-bd"/>
</dbReference>
<dbReference type="SMART" id="SM00382">
    <property type="entry name" value="AAA"/>
    <property type="match status" value="1"/>
</dbReference>
<dbReference type="SUPFAM" id="SSF52540">
    <property type="entry name" value="P-loop containing nucleoside triphosphate hydrolases"/>
    <property type="match status" value="1"/>
</dbReference>
<dbReference type="RefSeq" id="WP_110033027.1">
    <property type="nucleotide sequence ID" value="NZ_QGTR01000004.1"/>
</dbReference>
<evidence type="ECO:0000256" key="3">
    <source>
        <dbReference type="ARBA" id="ARBA00022741"/>
    </source>
</evidence>
<evidence type="ECO:0000256" key="2">
    <source>
        <dbReference type="ARBA" id="ARBA00022448"/>
    </source>
</evidence>
<evidence type="ECO:0000313" key="6">
    <source>
        <dbReference type="EMBL" id="PWV98855.1"/>
    </source>
</evidence>
<comment type="caution">
    <text evidence="6">The sequence shown here is derived from an EMBL/GenBank/DDBJ whole genome shotgun (WGS) entry which is preliminary data.</text>
</comment>
<dbReference type="CDD" id="cd03293">
    <property type="entry name" value="ABC_NrtD_SsuB_transporters"/>
    <property type="match status" value="1"/>
</dbReference>
<dbReference type="InterPro" id="IPR027417">
    <property type="entry name" value="P-loop_NTPase"/>
</dbReference>
<dbReference type="EMBL" id="QGTR01000004">
    <property type="protein sequence ID" value="PWV98855.1"/>
    <property type="molecule type" value="Genomic_DNA"/>
</dbReference>
<keyword evidence="2" id="KW-0813">Transport</keyword>
<keyword evidence="7" id="KW-1185">Reference proteome</keyword>
<dbReference type="Gene3D" id="3.40.50.300">
    <property type="entry name" value="P-loop containing nucleotide triphosphate hydrolases"/>
    <property type="match status" value="1"/>
</dbReference>
<feature type="domain" description="ABC transporter" evidence="5">
    <location>
        <begin position="26"/>
        <end position="257"/>
    </location>
</feature>
<dbReference type="GO" id="GO:0016887">
    <property type="term" value="F:ATP hydrolysis activity"/>
    <property type="evidence" value="ECO:0007669"/>
    <property type="project" value="InterPro"/>
</dbReference>
<organism evidence="6 7">
    <name type="scientific">Hoeflea marina</name>
    <dbReference type="NCBI Taxonomy" id="274592"/>
    <lineage>
        <taxon>Bacteria</taxon>
        <taxon>Pseudomonadati</taxon>
        <taxon>Pseudomonadota</taxon>
        <taxon>Alphaproteobacteria</taxon>
        <taxon>Hyphomicrobiales</taxon>
        <taxon>Rhizobiaceae</taxon>
        <taxon>Hoeflea</taxon>
    </lineage>
</organism>
<sequence length="274" mass="29983">MLGAPKLKPEIDAPAAPSVAATAVSIRNVDVRFGDGVNEVTALSGISVDIPEGAFVTMLGPSGCGKSTLLRCVADLIDVSEGSVTVFGRTPSQARQNRDFAFVFQDATLLPWRTVLENVSLPLEVGKHARTGDYADPRALLQMVGLAGRENALPHELSGGMRQRVAIARALVTRPRILLMDEPFGALDEITRDRLNEELLRVWQETGTTILFVTHSIPEAAFLGQHVLMLQAHPGRMKEFMKVDLPFPRSLAVRDTVEFIRVTAHLRKLLEECL</sequence>
<dbReference type="PROSITE" id="PS00211">
    <property type="entry name" value="ABC_TRANSPORTER_1"/>
    <property type="match status" value="1"/>
</dbReference>
<keyword evidence="3" id="KW-0547">Nucleotide-binding</keyword>
<dbReference type="GO" id="GO:0005524">
    <property type="term" value="F:ATP binding"/>
    <property type="evidence" value="ECO:0007669"/>
    <property type="project" value="UniProtKB-KW"/>
</dbReference>
<protein>
    <submittedName>
        <fullName evidence="6">NitT/TauT family transport system ATP-binding protein</fullName>
    </submittedName>
</protein>
<accession>A0A317PFL8</accession>
<dbReference type="InterPro" id="IPR003593">
    <property type="entry name" value="AAA+_ATPase"/>
</dbReference>
<dbReference type="InterPro" id="IPR050166">
    <property type="entry name" value="ABC_transporter_ATP-bind"/>
</dbReference>
<dbReference type="PROSITE" id="PS50893">
    <property type="entry name" value="ABC_TRANSPORTER_2"/>
    <property type="match status" value="1"/>
</dbReference>
<comment type="similarity">
    <text evidence="1">Belongs to the ABC transporter superfamily.</text>
</comment>
<evidence type="ECO:0000259" key="5">
    <source>
        <dbReference type="PROSITE" id="PS50893"/>
    </source>
</evidence>
<proteinExistence type="inferred from homology"/>
<dbReference type="InterPro" id="IPR017871">
    <property type="entry name" value="ABC_transporter-like_CS"/>
</dbReference>
<dbReference type="Pfam" id="PF00005">
    <property type="entry name" value="ABC_tran"/>
    <property type="match status" value="1"/>
</dbReference>
<evidence type="ECO:0000313" key="7">
    <source>
        <dbReference type="Proteomes" id="UP000246352"/>
    </source>
</evidence>
<reference evidence="6 7" key="1">
    <citation type="submission" date="2018-05" db="EMBL/GenBank/DDBJ databases">
        <title>Genomic Encyclopedia of Type Strains, Phase IV (KMG-IV): sequencing the most valuable type-strain genomes for metagenomic binning, comparative biology and taxonomic classification.</title>
        <authorList>
            <person name="Goeker M."/>
        </authorList>
    </citation>
    <scope>NUCLEOTIDE SEQUENCE [LARGE SCALE GENOMIC DNA]</scope>
    <source>
        <strain evidence="6 7">DSM 16791</strain>
    </source>
</reference>
<evidence type="ECO:0000256" key="1">
    <source>
        <dbReference type="ARBA" id="ARBA00005417"/>
    </source>
</evidence>
<dbReference type="PANTHER" id="PTHR42788">
    <property type="entry name" value="TAURINE IMPORT ATP-BINDING PROTEIN-RELATED"/>
    <property type="match status" value="1"/>
</dbReference>
<dbReference type="OrthoDB" id="9807242at2"/>
<dbReference type="AlphaFoldDB" id="A0A317PFL8"/>
<evidence type="ECO:0000256" key="4">
    <source>
        <dbReference type="ARBA" id="ARBA00022840"/>
    </source>
</evidence>
<name>A0A317PFL8_9HYPH</name>
<dbReference type="PANTHER" id="PTHR42788:SF13">
    <property type="entry name" value="ALIPHATIC SULFONATES IMPORT ATP-BINDING PROTEIN SSUB"/>
    <property type="match status" value="1"/>
</dbReference>